<feature type="compositionally biased region" description="Polar residues" evidence="2">
    <location>
        <begin position="285"/>
        <end position="294"/>
    </location>
</feature>
<evidence type="ECO:0000313" key="4">
    <source>
        <dbReference type="EMBL" id="KAK0634419.1"/>
    </source>
</evidence>
<feature type="coiled-coil region" evidence="1">
    <location>
        <begin position="5"/>
        <end position="32"/>
    </location>
</feature>
<feature type="region of interest" description="Disordered" evidence="2">
    <location>
        <begin position="34"/>
        <end position="78"/>
    </location>
</feature>
<reference evidence="4" key="1">
    <citation type="submission" date="2023-06" db="EMBL/GenBank/DDBJ databases">
        <title>Genome-scale phylogeny and comparative genomics of the fungal order Sordariales.</title>
        <authorList>
            <consortium name="Lawrence Berkeley National Laboratory"/>
            <person name="Hensen N."/>
            <person name="Bonometti L."/>
            <person name="Westerberg I."/>
            <person name="Brannstrom I.O."/>
            <person name="Guillou S."/>
            <person name="Cros-Aarteil S."/>
            <person name="Calhoun S."/>
            <person name="Haridas S."/>
            <person name="Kuo A."/>
            <person name="Mondo S."/>
            <person name="Pangilinan J."/>
            <person name="Riley R."/>
            <person name="LaButti K."/>
            <person name="Andreopoulos B."/>
            <person name="Lipzen A."/>
            <person name="Chen C."/>
            <person name="Yanf M."/>
            <person name="Daum C."/>
            <person name="Ng V."/>
            <person name="Clum A."/>
            <person name="Steindorff A."/>
            <person name="Ohm R."/>
            <person name="Martin F."/>
            <person name="Silar P."/>
            <person name="Natvig D."/>
            <person name="Lalanne C."/>
            <person name="Gautier V."/>
            <person name="Ament-velasquez S.L."/>
            <person name="Kruys A."/>
            <person name="Hutchinson M.I."/>
            <person name="Powell A.J."/>
            <person name="Barry K."/>
            <person name="Miller A.N."/>
            <person name="Grigoriev I.V."/>
            <person name="Debuchy R."/>
            <person name="Gladieux P."/>
            <person name="Thoren M.H."/>
            <person name="Johannesson H."/>
        </authorList>
    </citation>
    <scope>NUCLEOTIDE SEQUENCE</scope>
    <source>
        <strain evidence="4">SMH3391-2</strain>
    </source>
</reference>
<feature type="region of interest" description="Disordered" evidence="2">
    <location>
        <begin position="406"/>
        <end position="437"/>
    </location>
</feature>
<protein>
    <recommendedName>
        <fullName evidence="3">DUF7896 domain-containing protein</fullName>
    </recommendedName>
</protein>
<gene>
    <name evidence="4" type="ORF">B0T17DRAFT_611437</name>
</gene>
<organism evidence="4 5">
    <name type="scientific">Bombardia bombarda</name>
    <dbReference type="NCBI Taxonomy" id="252184"/>
    <lineage>
        <taxon>Eukaryota</taxon>
        <taxon>Fungi</taxon>
        <taxon>Dikarya</taxon>
        <taxon>Ascomycota</taxon>
        <taxon>Pezizomycotina</taxon>
        <taxon>Sordariomycetes</taxon>
        <taxon>Sordariomycetidae</taxon>
        <taxon>Sordariales</taxon>
        <taxon>Lasiosphaeriaceae</taxon>
        <taxon>Bombardia</taxon>
    </lineage>
</organism>
<feature type="region of interest" description="Disordered" evidence="2">
    <location>
        <begin position="534"/>
        <end position="575"/>
    </location>
</feature>
<name>A0AA39XIA7_9PEZI</name>
<proteinExistence type="predicted"/>
<dbReference type="PANTHER" id="PTHR42031:SF1">
    <property type="entry name" value="KEY LIME PATHOGENICITY PROTEIN"/>
    <property type="match status" value="1"/>
</dbReference>
<dbReference type="PANTHER" id="PTHR42031">
    <property type="entry name" value="KEY LIME PATHOGENICITY PROTEIN"/>
    <property type="match status" value="1"/>
</dbReference>
<evidence type="ECO:0000256" key="2">
    <source>
        <dbReference type="SAM" id="MobiDB-lite"/>
    </source>
</evidence>
<feature type="compositionally biased region" description="Basic and acidic residues" evidence="2">
    <location>
        <begin position="422"/>
        <end position="437"/>
    </location>
</feature>
<accession>A0AA39XIA7</accession>
<dbReference type="AlphaFoldDB" id="A0AA39XIA7"/>
<keyword evidence="5" id="KW-1185">Reference proteome</keyword>
<comment type="caution">
    <text evidence="4">The sequence shown here is derived from an EMBL/GenBank/DDBJ whole genome shotgun (WGS) entry which is preliminary data.</text>
</comment>
<keyword evidence="1" id="KW-0175">Coiled coil</keyword>
<feature type="compositionally biased region" description="Low complexity" evidence="2">
    <location>
        <begin position="115"/>
        <end position="137"/>
    </location>
</feature>
<feature type="domain" description="DUF7896" evidence="3">
    <location>
        <begin position="485"/>
        <end position="586"/>
    </location>
</feature>
<evidence type="ECO:0000256" key="1">
    <source>
        <dbReference type="SAM" id="Coils"/>
    </source>
</evidence>
<evidence type="ECO:0000313" key="5">
    <source>
        <dbReference type="Proteomes" id="UP001174934"/>
    </source>
</evidence>
<dbReference type="EMBL" id="JAULSR010000001">
    <property type="protein sequence ID" value="KAK0634419.1"/>
    <property type="molecule type" value="Genomic_DNA"/>
</dbReference>
<feature type="region of interest" description="Disordered" evidence="2">
    <location>
        <begin position="276"/>
        <end position="301"/>
    </location>
</feature>
<dbReference type="Proteomes" id="UP001174934">
    <property type="component" value="Unassembled WGS sequence"/>
</dbReference>
<evidence type="ECO:0000259" key="3">
    <source>
        <dbReference type="Pfam" id="PF25438"/>
    </source>
</evidence>
<dbReference type="Pfam" id="PF25438">
    <property type="entry name" value="DUF7896"/>
    <property type="match status" value="1"/>
</dbReference>
<feature type="region of interest" description="Disordered" evidence="2">
    <location>
        <begin position="99"/>
        <end position="139"/>
    </location>
</feature>
<dbReference type="InterPro" id="IPR057218">
    <property type="entry name" value="DUF7896"/>
</dbReference>
<sequence>MSLEVQRLKALLQKTQNEARVKANEVREIEDQLKRAGSSVQVAPLDSDGNYHISSFPPSPLDGNGRSRSNTVPHSAAGGNMAADLSCKVEQTYQPYHDHARPMKRSKTTHTPAPSSISKMMRSSSSSSTTARSNHSIPTTTNVMYTPHNHGRFQQPANTFTHRDSFYSGQPESRAMEPLAAGGREWDVADFLSSIGEDNFASGSTMHTVPIGIPSTTSLLSRNDLSQFASNSGIPSACGSMTSGPTIDTPMTRSNSIMNDNASISGQFSEMVRIQSERSTRGHTRQGSFGNSHIVNHPPLLRKRSAVDTDHLEMEADNLESFSYAYPSSAPVDSYLSQYNHEMVKSVSQSSSRSSSSIDADIPQGYDHSSFLEQHLSMERSISKDSIRSNQSLKHRAKEALFRQNFNATKSRHLQPKPAADVVKKEAAESTSNKEKDGKAVIAKAKYERPKHPKVKCFQCNENPEGFRGDHELRRHTEAKHKSTVKKWICRDPGLAGISHSETAVKSLSDCKQCSQKKQYGAYYNAAAHLRRTHFKVKPARKGAGGSKGRPKGSNSGNKGDDEKRGGKGGGDWPPMTELKLWMVEVPVSMDEEGALIPDGAESVGIADHDDLEPDLFESNCGSQAGLRAGLGPDGYDDMTTFAGLGGGFNHDPNGVGPSFHNLELQGDLGSQAPEFFSNDTSLYVSSSMHNIPISSSGFDFNTQSDHHLQQNISSSMPSMDSHNYTSPISSSATITQAAMFQDHMLHHPNTMHMSNDELTEMPFELVFSTTGQ</sequence>